<gene>
    <name evidence="1" type="ORF">VNO78_19141</name>
</gene>
<name>A0AAN9S8C4_PSOTE</name>
<comment type="caution">
    <text evidence="1">The sequence shown here is derived from an EMBL/GenBank/DDBJ whole genome shotgun (WGS) entry which is preliminary data.</text>
</comment>
<accession>A0AAN9S8C4</accession>
<organism evidence="1 2">
    <name type="scientific">Psophocarpus tetragonolobus</name>
    <name type="common">Winged bean</name>
    <name type="synonym">Dolichos tetragonolobus</name>
    <dbReference type="NCBI Taxonomy" id="3891"/>
    <lineage>
        <taxon>Eukaryota</taxon>
        <taxon>Viridiplantae</taxon>
        <taxon>Streptophyta</taxon>
        <taxon>Embryophyta</taxon>
        <taxon>Tracheophyta</taxon>
        <taxon>Spermatophyta</taxon>
        <taxon>Magnoliopsida</taxon>
        <taxon>eudicotyledons</taxon>
        <taxon>Gunneridae</taxon>
        <taxon>Pentapetalae</taxon>
        <taxon>rosids</taxon>
        <taxon>fabids</taxon>
        <taxon>Fabales</taxon>
        <taxon>Fabaceae</taxon>
        <taxon>Papilionoideae</taxon>
        <taxon>50 kb inversion clade</taxon>
        <taxon>NPAAA clade</taxon>
        <taxon>indigoferoid/millettioid clade</taxon>
        <taxon>Phaseoleae</taxon>
        <taxon>Psophocarpus</taxon>
    </lineage>
</organism>
<reference evidence="1 2" key="1">
    <citation type="submission" date="2024-01" db="EMBL/GenBank/DDBJ databases">
        <title>The genomes of 5 underutilized Papilionoideae crops provide insights into root nodulation and disease resistanc.</title>
        <authorList>
            <person name="Jiang F."/>
        </authorList>
    </citation>
    <scope>NUCLEOTIDE SEQUENCE [LARGE SCALE GENOMIC DNA]</scope>
    <source>
        <strain evidence="1">DUOXIRENSHENG_FW03</strain>
        <tissue evidence="1">Leaves</tissue>
    </source>
</reference>
<sequence>MRCFTSVWNTDVNSGIQILTRWRFSRGEWEVVVVLLLICSYKNTLGQLVRRLIVAEHMYPLTEILLGLVGTALQLKPDVFLNGTRQFVPANLLQN</sequence>
<evidence type="ECO:0000313" key="1">
    <source>
        <dbReference type="EMBL" id="KAK7390930.1"/>
    </source>
</evidence>
<dbReference type="AlphaFoldDB" id="A0AAN9S8C4"/>
<dbReference type="Proteomes" id="UP001386955">
    <property type="component" value="Unassembled WGS sequence"/>
</dbReference>
<dbReference type="EMBL" id="JAYMYS010000005">
    <property type="protein sequence ID" value="KAK7390930.1"/>
    <property type="molecule type" value="Genomic_DNA"/>
</dbReference>
<evidence type="ECO:0000313" key="2">
    <source>
        <dbReference type="Proteomes" id="UP001386955"/>
    </source>
</evidence>
<proteinExistence type="predicted"/>
<protein>
    <submittedName>
        <fullName evidence="1">Uncharacterized protein</fullName>
    </submittedName>
</protein>
<keyword evidence="2" id="KW-1185">Reference proteome</keyword>